<feature type="compositionally biased region" description="Basic and acidic residues" evidence="1">
    <location>
        <begin position="334"/>
        <end position="350"/>
    </location>
</feature>
<dbReference type="OMA" id="MHIEHSA"/>
<organism evidence="2 3">
    <name type="scientific">Callorhinchus milii</name>
    <name type="common">Ghost shark</name>
    <dbReference type="NCBI Taxonomy" id="7868"/>
    <lineage>
        <taxon>Eukaryota</taxon>
        <taxon>Metazoa</taxon>
        <taxon>Chordata</taxon>
        <taxon>Craniata</taxon>
        <taxon>Vertebrata</taxon>
        <taxon>Chondrichthyes</taxon>
        <taxon>Holocephali</taxon>
        <taxon>Chimaeriformes</taxon>
        <taxon>Callorhinchidae</taxon>
        <taxon>Callorhinchus</taxon>
    </lineage>
</organism>
<feature type="compositionally biased region" description="Basic and acidic residues" evidence="1">
    <location>
        <begin position="262"/>
        <end position="273"/>
    </location>
</feature>
<dbReference type="InterPro" id="IPR036872">
    <property type="entry name" value="CH_dom_sf"/>
</dbReference>
<dbReference type="Gene3D" id="1.10.418.10">
    <property type="entry name" value="Calponin-like domain"/>
    <property type="match status" value="1"/>
</dbReference>
<reference evidence="2" key="4">
    <citation type="submission" date="2025-08" db="UniProtKB">
        <authorList>
            <consortium name="Ensembl"/>
        </authorList>
    </citation>
    <scope>IDENTIFICATION</scope>
</reference>
<protein>
    <submittedName>
        <fullName evidence="2">Uncharacterized protein</fullName>
    </submittedName>
</protein>
<evidence type="ECO:0000313" key="3">
    <source>
        <dbReference type="Proteomes" id="UP000314986"/>
    </source>
</evidence>
<feature type="compositionally biased region" description="Basic and acidic residues" evidence="1">
    <location>
        <begin position="176"/>
        <end position="190"/>
    </location>
</feature>
<sequence length="596" mass="62400">MPCDQCPVTCALCPVVCFQAFDGFEGLGISRLLEPEDMVLLAVPDKLIVMTYLCQIRAHFTGQELNVVQIAETTSETTYKVGNFASDSHSSMDPIQFYSERLERQANPTISPGTPDPAPQRPSRPKRDALKRSCKAALGEEVSSRPLRAPGSEASGGARPGLVPGAAGRLQPGGEAPREPGTEGGAREDSQEPVSLEPEQHRATAGEEFDSKEPSAARTAETPTQTPAPEDRGKPGEGPARQPDGKPKELPVVVPRRKHRERPAAEDRGKPGDRGMGAPGELPGPDQEPGEVERPNVQGGGDRPGEPSPPEGKGQGTSAPDTLGRSTDPSISEARGKTKETSAPEDDGKTKQTSAPEAHGKTKETSVPEAHGKTKETSAPEDDGKTKQTSVPEAHGKTKETSAPEDDGKTKQTSAPEDDGKTKQTSAPEDDGKTKQTSAPEDDGKTKQTSAPEGNGKLAAASTPETGGGSRETLVSGETEVTSGRGAEPLAPGDEGKGGAGPEAAGPRPALRRTVSVEAGEAGEGGAEGRPARERLHRTQSGEVRGRSGFAHLRDADLVKKRRSRRRSASMEEPERGGGSPPPEGPGNKREVNHGV</sequence>
<keyword evidence="3" id="KW-1185">Reference proteome</keyword>
<dbReference type="SUPFAM" id="SSF47576">
    <property type="entry name" value="Calponin-homology domain, CH-domain"/>
    <property type="match status" value="1"/>
</dbReference>
<dbReference type="PANTHER" id="PTHR23167">
    <property type="entry name" value="CALPONIN HOMOLOGY DOMAIN-CONTAINING PROTEIN DDB_G0272472-RELATED"/>
    <property type="match status" value="1"/>
</dbReference>
<feature type="compositionally biased region" description="Basic and acidic residues" evidence="1">
    <location>
        <begin position="198"/>
        <end position="215"/>
    </location>
</feature>
<dbReference type="Proteomes" id="UP000314986">
    <property type="component" value="Unassembled WGS sequence"/>
</dbReference>
<dbReference type="AlphaFoldDB" id="A0A4W3GMI5"/>
<reference evidence="3" key="2">
    <citation type="journal article" date="2007" name="PLoS Biol.">
        <title>Survey sequencing and comparative analysis of the elephant shark (Callorhinchus milii) genome.</title>
        <authorList>
            <person name="Venkatesh B."/>
            <person name="Kirkness E.F."/>
            <person name="Loh Y.H."/>
            <person name="Halpern A.L."/>
            <person name="Lee A.P."/>
            <person name="Johnson J."/>
            <person name="Dandona N."/>
            <person name="Viswanathan L.D."/>
            <person name="Tay A."/>
            <person name="Venter J.C."/>
            <person name="Strausberg R.L."/>
            <person name="Brenner S."/>
        </authorList>
    </citation>
    <scope>NUCLEOTIDE SEQUENCE [LARGE SCALE GENOMIC DNA]</scope>
</reference>
<dbReference type="InParanoid" id="A0A4W3GMI5"/>
<reference evidence="2" key="5">
    <citation type="submission" date="2025-09" db="UniProtKB">
        <authorList>
            <consortium name="Ensembl"/>
        </authorList>
    </citation>
    <scope>IDENTIFICATION</scope>
</reference>
<dbReference type="Ensembl" id="ENSCMIT00000004835.1">
    <property type="protein sequence ID" value="ENSCMIP00000004661.1"/>
    <property type="gene ID" value="ENSCMIG00000002770.1"/>
</dbReference>
<feature type="compositionally biased region" description="Polar residues" evidence="1">
    <location>
        <begin position="316"/>
        <end position="330"/>
    </location>
</feature>
<dbReference type="GeneTree" id="ENSGT00940000161027"/>
<dbReference type="PANTHER" id="PTHR23167:SF42">
    <property type="entry name" value="EH DOMAIN-BINDING PROTEIN 1-LIKE PROTEIN 1"/>
    <property type="match status" value="1"/>
</dbReference>
<dbReference type="STRING" id="7868.ENSCMIP00000004661"/>
<evidence type="ECO:0000313" key="2">
    <source>
        <dbReference type="Ensembl" id="ENSCMIP00000004661.1"/>
    </source>
</evidence>
<name>A0A4W3GMI5_CALMI</name>
<accession>A0A4W3GMI5</accession>
<proteinExistence type="predicted"/>
<feature type="compositionally biased region" description="Basic and acidic residues" evidence="1">
    <location>
        <begin position="358"/>
        <end position="386"/>
    </location>
</feature>
<feature type="compositionally biased region" description="Low complexity" evidence="1">
    <location>
        <begin position="216"/>
        <end position="228"/>
    </location>
</feature>
<feature type="region of interest" description="Disordered" evidence="1">
    <location>
        <begin position="106"/>
        <end position="596"/>
    </location>
</feature>
<reference evidence="3" key="3">
    <citation type="journal article" date="2014" name="Nature">
        <title>Elephant shark genome provides unique insights into gnathostome evolution.</title>
        <authorList>
            <consortium name="International Elephant Shark Genome Sequencing Consortium"/>
            <person name="Venkatesh B."/>
            <person name="Lee A.P."/>
            <person name="Ravi V."/>
            <person name="Maurya A.K."/>
            <person name="Lian M.M."/>
            <person name="Swann J.B."/>
            <person name="Ohta Y."/>
            <person name="Flajnik M.F."/>
            <person name="Sutoh Y."/>
            <person name="Kasahara M."/>
            <person name="Hoon S."/>
            <person name="Gangu V."/>
            <person name="Roy S.W."/>
            <person name="Irimia M."/>
            <person name="Korzh V."/>
            <person name="Kondrychyn I."/>
            <person name="Lim Z.W."/>
            <person name="Tay B.H."/>
            <person name="Tohari S."/>
            <person name="Kong K.W."/>
            <person name="Ho S."/>
            <person name="Lorente-Galdos B."/>
            <person name="Quilez J."/>
            <person name="Marques-Bonet T."/>
            <person name="Raney B.J."/>
            <person name="Ingham P.W."/>
            <person name="Tay A."/>
            <person name="Hillier L.W."/>
            <person name="Minx P."/>
            <person name="Boehm T."/>
            <person name="Wilson R.K."/>
            <person name="Brenner S."/>
            <person name="Warren W.C."/>
        </authorList>
    </citation>
    <scope>NUCLEOTIDE SEQUENCE [LARGE SCALE GENOMIC DNA]</scope>
</reference>
<feature type="compositionally biased region" description="Basic and acidic residues" evidence="1">
    <location>
        <begin position="394"/>
        <end position="410"/>
    </location>
</feature>
<evidence type="ECO:0000256" key="1">
    <source>
        <dbReference type="SAM" id="MobiDB-lite"/>
    </source>
</evidence>
<dbReference type="InterPro" id="IPR050540">
    <property type="entry name" value="F-actin_Monoox_Mical"/>
</dbReference>
<reference evidence="3" key="1">
    <citation type="journal article" date="2006" name="Science">
        <title>Ancient noncoding elements conserved in the human genome.</title>
        <authorList>
            <person name="Venkatesh B."/>
            <person name="Kirkness E.F."/>
            <person name="Loh Y.H."/>
            <person name="Halpern A.L."/>
            <person name="Lee A.P."/>
            <person name="Johnson J."/>
            <person name="Dandona N."/>
            <person name="Viswanathan L.D."/>
            <person name="Tay A."/>
            <person name="Venter J.C."/>
            <person name="Strausberg R.L."/>
            <person name="Brenner S."/>
        </authorList>
    </citation>
    <scope>NUCLEOTIDE SEQUENCE [LARGE SCALE GENOMIC DNA]</scope>
</reference>
<feature type="compositionally biased region" description="Basic and acidic residues" evidence="1">
    <location>
        <begin position="587"/>
        <end position="596"/>
    </location>
</feature>